<feature type="active site" description="Proton donor/acceptor" evidence="9">
    <location>
        <position position="155"/>
    </location>
</feature>
<organism evidence="11 12">
    <name type="scientific">Thioalkalivibrio paradoxus ARh 1</name>
    <dbReference type="NCBI Taxonomy" id="713585"/>
    <lineage>
        <taxon>Bacteria</taxon>
        <taxon>Pseudomonadati</taxon>
        <taxon>Pseudomonadota</taxon>
        <taxon>Gammaproteobacteria</taxon>
        <taxon>Chromatiales</taxon>
        <taxon>Ectothiorhodospiraceae</taxon>
        <taxon>Thioalkalivibrio</taxon>
    </lineage>
</organism>
<dbReference type="InterPro" id="IPR000890">
    <property type="entry name" value="Aliphatic_acid_kin_short-chain"/>
</dbReference>
<evidence type="ECO:0000313" key="11">
    <source>
        <dbReference type="EMBL" id="AHE98173.1"/>
    </source>
</evidence>
<keyword evidence="12" id="KW-1185">Reference proteome</keyword>
<dbReference type="InterPro" id="IPR023865">
    <property type="entry name" value="Aliphatic_acid_kinase_CS"/>
</dbReference>
<dbReference type="InterPro" id="IPR043129">
    <property type="entry name" value="ATPase_NBD"/>
</dbReference>
<dbReference type="InterPro" id="IPR004372">
    <property type="entry name" value="Ac/propionate_kinase"/>
</dbReference>
<dbReference type="SUPFAM" id="SSF53067">
    <property type="entry name" value="Actin-like ATPase domain"/>
    <property type="match status" value="2"/>
</dbReference>
<dbReference type="KEGG" id="tti:THITH_07740"/>
<feature type="binding site" evidence="9">
    <location>
        <position position="16"/>
    </location>
    <ligand>
        <name>ATP</name>
        <dbReference type="ChEBI" id="CHEBI:30616"/>
    </ligand>
</feature>
<evidence type="ECO:0000256" key="4">
    <source>
        <dbReference type="ARBA" id="ARBA00022723"/>
    </source>
</evidence>
<keyword evidence="4 9" id="KW-0479">Metal-binding</keyword>
<dbReference type="NCBIfam" id="TIGR00016">
    <property type="entry name" value="ackA"/>
    <property type="match status" value="1"/>
</dbReference>
<feature type="binding site" evidence="9">
    <location>
        <position position="98"/>
    </location>
    <ligand>
        <name>substrate</name>
    </ligand>
</feature>
<dbReference type="PROSITE" id="PS01076">
    <property type="entry name" value="ACETATE_KINASE_2"/>
    <property type="match status" value="1"/>
</dbReference>
<evidence type="ECO:0000256" key="3">
    <source>
        <dbReference type="ARBA" id="ARBA00022679"/>
    </source>
</evidence>
<keyword evidence="8 9" id="KW-0460">Magnesium</keyword>
<dbReference type="GO" id="GO:0008776">
    <property type="term" value="F:acetate kinase activity"/>
    <property type="evidence" value="ECO:0007669"/>
    <property type="project" value="UniProtKB-UniRule"/>
</dbReference>
<name>W0DMH7_9GAMM</name>
<dbReference type="GO" id="GO:0000287">
    <property type="term" value="F:magnesium ion binding"/>
    <property type="evidence" value="ECO:0007669"/>
    <property type="project" value="UniProtKB-UniRule"/>
</dbReference>
<dbReference type="OrthoDB" id="9802453at2"/>
<feature type="site" description="Transition state stabilizer" evidence="9">
    <location>
        <position position="186"/>
    </location>
</feature>
<keyword evidence="6 9" id="KW-0418">Kinase</keyword>
<comment type="catalytic activity">
    <reaction evidence="9">
        <text>acetate + ATP = acetyl phosphate + ADP</text>
        <dbReference type="Rhea" id="RHEA:11352"/>
        <dbReference type="ChEBI" id="CHEBI:22191"/>
        <dbReference type="ChEBI" id="CHEBI:30089"/>
        <dbReference type="ChEBI" id="CHEBI:30616"/>
        <dbReference type="ChEBI" id="CHEBI:456216"/>
        <dbReference type="EC" id="2.7.2.1"/>
    </reaction>
</comment>
<reference evidence="11 12" key="1">
    <citation type="submission" date="2013-12" db="EMBL/GenBank/DDBJ databases">
        <authorList>
            <consortium name="DOE Joint Genome Institute"/>
            <person name="Muyzer G."/>
            <person name="Huntemann M."/>
            <person name="Han J."/>
            <person name="Chen A."/>
            <person name="Kyrpides N."/>
            <person name="Mavromatis K."/>
            <person name="Markowitz V."/>
            <person name="Palaniappan K."/>
            <person name="Ivanova N."/>
            <person name="Schaumberg A."/>
            <person name="Pati A."/>
            <person name="Liolios K."/>
            <person name="Nordberg H.P."/>
            <person name="Cantor M.N."/>
            <person name="Hua S.X."/>
            <person name="Woyke T."/>
        </authorList>
    </citation>
    <scope>NUCLEOTIDE SEQUENCE [LARGE SCALE GENOMIC DNA]</scope>
    <source>
        <strain evidence="11 12">ARh 1</strain>
    </source>
</reference>
<dbReference type="HAMAP" id="MF_00020">
    <property type="entry name" value="Acetate_kinase"/>
    <property type="match status" value="1"/>
</dbReference>
<evidence type="ECO:0000256" key="8">
    <source>
        <dbReference type="ARBA" id="ARBA00022842"/>
    </source>
</evidence>
<evidence type="ECO:0000256" key="7">
    <source>
        <dbReference type="ARBA" id="ARBA00022840"/>
    </source>
</evidence>
<evidence type="ECO:0000313" key="12">
    <source>
        <dbReference type="Proteomes" id="UP000005289"/>
    </source>
</evidence>
<keyword evidence="7 9" id="KW-0067">ATP-binding</keyword>
<dbReference type="GO" id="GO:0005524">
    <property type="term" value="F:ATP binding"/>
    <property type="evidence" value="ECO:0007669"/>
    <property type="project" value="UniProtKB-KW"/>
</dbReference>
<comment type="similarity">
    <text evidence="1 9 10">Belongs to the acetokinase family.</text>
</comment>
<feature type="binding site" evidence="9">
    <location>
        <position position="384"/>
    </location>
    <ligand>
        <name>Mg(2+)</name>
        <dbReference type="ChEBI" id="CHEBI:18420"/>
    </ligand>
</feature>
<feature type="binding site" evidence="9">
    <location>
        <begin position="213"/>
        <end position="217"/>
    </location>
    <ligand>
        <name>ATP</name>
        <dbReference type="ChEBI" id="CHEBI:30616"/>
    </ligand>
</feature>
<evidence type="ECO:0000256" key="9">
    <source>
        <dbReference type="HAMAP-Rule" id="MF_00020"/>
    </source>
</evidence>
<evidence type="ECO:0000256" key="6">
    <source>
        <dbReference type="ARBA" id="ARBA00022777"/>
    </source>
</evidence>
<keyword evidence="5 9" id="KW-0547">Nucleotide-binding</keyword>
<comment type="function">
    <text evidence="9">Catalyzes the formation of acetyl phosphate from acetate and ATP. Can also catalyze the reverse reaction.</text>
</comment>
<dbReference type="HOGENOM" id="CLU_020352_0_0_6"/>
<feature type="binding site" evidence="9">
    <location>
        <position position="9"/>
    </location>
    <ligand>
        <name>Mg(2+)</name>
        <dbReference type="ChEBI" id="CHEBI:18420"/>
    </ligand>
</feature>
<dbReference type="RefSeq" id="WP_006747700.1">
    <property type="nucleotide sequence ID" value="NZ_CP007029.1"/>
</dbReference>
<dbReference type="GO" id="GO:0006083">
    <property type="term" value="P:acetate metabolic process"/>
    <property type="evidence" value="ECO:0007669"/>
    <property type="project" value="TreeGrafter"/>
</dbReference>
<dbReference type="EMBL" id="CP007029">
    <property type="protein sequence ID" value="AHE98173.1"/>
    <property type="molecule type" value="Genomic_DNA"/>
</dbReference>
<feature type="binding site" evidence="9">
    <location>
        <begin position="288"/>
        <end position="290"/>
    </location>
    <ligand>
        <name>ATP</name>
        <dbReference type="ChEBI" id="CHEBI:30616"/>
    </ligand>
</feature>
<dbReference type="PANTHER" id="PTHR21060:SF21">
    <property type="entry name" value="ACETATE KINASE"/>
    <property type="match status" value="1"/>
</dbReference>
<evidence type="ECO:0000256" key="1">
    <source>
        <dbReference type="ARBA" id="ARBA00008748"/>
    </source>
</evidence>
<dbReference type="PRINTS" id="PR00471">
    <property type="entry name" value="ACETATEKNASE"/>
</dbReference>
<feature type="binding site" evidence="9">
    <location>
        <begin position="333"/>
        <end position="337"/>
    </location>
    <ligand>
        <name>ATP</name>
        <dbReference type="ChEBI" id="CHEBI:30616"/>
    </ligand>
</feature>
<feature type="site" description="Transition state stabilizer" evidence="9">
    <location>
        <position position="246"/>
    </location>
</feature>
<dbReference type="PANTHER" id="PTHR21060">
    <property type="entry name" value="ACETATE KINASE"/>
    <property type="match status" value="1"/>
</dbReference>
<dbReference type="Proteomes" id="UP000005289">
    <property type="component" value="Chromosome"/>
</dbReference>
<dbReference type="EC" id="2.7.2.1" evidence="9"/>
<dbReference type="AlphaFoldDB" id="W0DMH7"/>
<gene>
    <name evidence="9" type="primary">ackA</name>
    <name evidence="11" type="ORF">THITH_07740</name>
</gene>
<dbReference type="UniPathway" id="UPA00340">
    <property type="reaction ID" value="UER00458"/>
</dbReference>
<proteinExistence type="inferred from homology"/>
<dbReference type="STRING" id="713585.THITH_07740"/>
<keyword evidence="3 9" id="KW-0808">Transferase</keyword>
<keyword evidence="2 9" id="KW-0963">Cytoplasm</keyword>
<dbReference type="PROSITE" id="PS01075">
    <property type="entry name" value="ACETATE_KINASE_1"/>
    <property type="match status" value="1"/>
</dbReference>
<evidence type="ECO:0000256" key="2">
    <source>
        <dbReference type="ARBA" id="ARBA00022490"/>
    </source>
</evidence>
<accession>W0DMH7</accession>
<evidence type="ECO:0000256" key="10">
    <source>
        <dbReference type="RuleBase" id="RU003835"/>
    </source>
</evidence>
<dbReference type="Gene3D" id="3.30.420.40">
    <property type="match status" value="2"/>
</dbReference>
<dbReference type="PIRSF" id="PIRSF000722">
    <property type="entry name" value="Acetate_prop_kin"/>
    <property type="match status" value="1"/>
</dbReference>
<evidence type="ECO:0000256" key="5">
    <source>
        <dbReference type="ARBA" id="ARBA00022741"/>
    </source>
</evidence>
<dbReference type="GO" id="GO:0005829">
    <property type="term" value="C:cytosol"/>
    <property type="evidence" value="ECO:0007669"/>
    <property type="project" value="TreeGrafter"/>
</dbReference>
<dbReference type="GO" id="GO:0006085">
    <property type="term" value="P:acetyl-CoA biosynthetic process"/>
    <property type="evidence" value="ECO:0007669"/>
    <property type="project" value="UniProtKB-UniRule"/>
</dbReference>
<comment type="pathway">
    <text evidence="9">Metabolic intermediate biosynthesis; acetyl-CoA biosynthesis; acetyl-CoA from acetate: step 1/2.</text>
</comment>
<protein>
    <recommendedName>
        <fullName evidence="9">Acetate kinase</fullName>
        <ecNumber evidence="9">2.7.2.1</ecNumber>
    </recommendedName>
    <alternativeName>
        <fullName evidence="9">Acetokinase</fullName>
    </alternativeName>
</protein>
<dbReference type="Pfam" id="PF00871">
    <property type="entry name" value="Acetate_kinase"/>
    <property type="match status" value="1"/>
</dbReference>
<sequence length="403" mass="43642">MPGDLLVLNSGSSSLKFAVYTVDHATGNREPARRLRGQITGLDATPRFRVKDADGKTIASGDPANGARGFDQDDAFDFLLDWLDREPGGQALHAAGHRVVHGGQAFTDAVRITDEVITQLQALVPLAPLHQPHNIAPMRILARSRPDLIQIACFDTAFHHTQSAVERRLALPRAITEQGVMRYGFHGLSYEFIAESLASRMGRAETGRVVVAHLGSGASLAALRDGVSVATTMGFTALDGLPMSTRCGALDPGAVLYLLREKAMSPEDVTALLHEQSGLLGISGISGDMRTLLDSREPAAEEAVAVFVHRAVREIGALVAMLGGLDHLVFTGGIGEHASPVRERICERLEWLGVDIDRDANGRHAEQVQSERSRVGVWIIPTDEERMIARHSLRVLREHTPIL</sequence>
<comment type="cofactor">
    <cofactor evidence="9">
        <name>Mg(2+)</name>
        <dbReference type="ChEBI" id="CHEBI:18420"/>
    </cofactor>
    <cofactor evidence="9">
        <name>Mn(2+)</name>
        <dbReference type="ChEBI" id="CHEBI:29035"/>
    </cofactor>
    <text evidence="9">Mg(2+). Can also accept Mn(2+).</text>
</comment>
<comment type="subcellular location">
    <subcellularLocation>
        <location evidence="9">Cytoplasm</location>
    </subcellularLocation>
</comment>
<comment type="subunit">
    <text evidence="9">Homodimer.</text>
</comment>